<dbReference type="Proteomes" id="UP000621455">
    <property type="component" value="Unassembled WGS sequence"/>
</dbReference>
<dbReference type="CDD" id="cd01949">
    <property type="entry name" value="GGDEF"/>
    <property type="match status" value="1"/>
</dbReference>
<evidence type="ECO:0000313" key="4">
    <source>
        <dbReference type="Proteomes" id="UP000621455"/>
    </source>
</evidence>
<gene>
    <name evidence="3" type="ORF">F2P44_24680</name>
</gene>
<dbReference type="EMBL" id="WHJG01000033">
    <property type="protein sequence ID" value="NHZ82450.1"/>
    <property type="molecule type" value="Genomic_DNA"/>
</dbReference>
<dbReference type="PROSITE" id="PS50887">
    <property type="entry name" value="GGDEF"/>
    <property type="match status" value="1"/>
</dbReference>
<dbReference type="SMART" id="SM00267">
    <property type="entry name" value="GGDEF"/>
    <property type="match status" value="1"/>
</dbReference>
<dbReference type="NCBIfam" id="TIGR00254">
    <property type="entry name" value="GGDEF"/>
    <property type="match status" value="1"/>
</dbReference>
<dbReference type="Gene3D" id="3.30.450.20">
    <property type="entry name" value="PAS domain"/>
    <property type="match status" value="1"/>
</dbReference>
<dbReference type="SUPFAM" id="SSF55073">
    <property type="entry name" value="Nucleotide cyclase"/>
    <property type="match status" value="1"/>
</dbReference>
<dbReference type="InterPro" id="IPR043128">
    <property type="entry name" value="Rev_trsase/Diguanyl_cyclase"/>
</dbReference>
<dbReference type="InterPro" id="IPR013656">
    <property type="entry name" value="PAS_4"/>
</dbReference>
<protein>
    <submittedName>
        <fullName evidence="3">EAL domain-containing protein</fullName>
    </submittedName>
</protein>
<dbReference type="InterPro" id="IPR001633">
    <property type="entry name" value="EAL_dom"/>
</dbReference>
<dbReference type="SUPFAM" id="SSF141868">
    <property type="entry name" value="EAL domain-like"/>
    <property type="match status" value="1"/>
</dbReference>
<proteinExistence type="predicted"/>
<comment type="caution">
    <text evidence="3">The sequence shown here is derived from an EMBL/GenBank/DDBJ whole genome shotgun (WGS) entry which is preliminary data.</text>
</comment>
<evidence type="ECO:0000259" key="2">
    <source>
        <dbReference type="PROSITE" id="PS50887"/>
    </source>
</evidence>
<sequence>MEAAGDVVFRLDPAGRIVAASERTRTLFALRGMGAALVSLAPEADQAALGAALLDAGAAAEPARLDVRLHTASKDIWFELRLGRLQHAGGAALLVVGCDISLRRDTEERLRHLATHDALTELPNRLLLSDRIRMVIAHARRSGQNFSVATIGLDGFKKVNDGLGHPVGDAVLRIAAARLRKTLRDSDTLARIGGDEFVAVLPGTCSEAQIKLVTGRLLATLQAPFEVDKHTIYIGASIGLALFPEHAEDEVQLVALADAAMSRAKETGKARCLVYSPRDSGPPEHDISLEAAMFQAVREGEFLLYYQPIVDAPTRRIQGFETLMRWKHPTLGMVPPVRFIPIAETNGLINLLGAWALKAACVQLKQFEEVAKRPLYISVNISPRQFRNDKFLEVLDHALAFSGMSGSQLVLEITEGTLMIDPVHAESILVKMAERQARIAIDDFGTGYSSLAYLKRFPISVLKIDRAFIKDLPDAPKDGAICNAVLDLAKHLGLSVVAEGVETEAQLDYLDQRGCQYIQGYLTGKPMPAHAAMAALKEDLYASLMPIEPQAGIR</sequence>
<dbReference type="Gene3D" id="3.20.20.450">
    <property type="entry name" value="EAL domain"/>
    <property type="match status" value="1"/>
</dbReference>
<dbReference type="PROSITE" id="PS50883">
    <property type="entry name" value="EAL"/>
    <property type="match status" value="1"/>
</dbReference>
<feature type="domain" description="GGDEF" evidence="2">
    <location>
        <begin position="144"/>
        <end position="277"/>
    </location>
</feature>
<organism evidence="3 4">
    <name type="scientific">Massilia frigida</name>
    <dbReference type="NCBI Taxonomy" id="2609281"/>
    <lineage>
        <taxon>Bacteria</taxon>
        <taxon>Pseudomonadati</taxon>
        <taxon>Pseudomonadota</taxon>
        <taxon>Betaproteobacteria</taxon>
        <taxon>Burkholderiales</taxon>
        <taxon>Oxalobacteraceae</taxon>
        <taxon>Telluria group</taxon>
        <taxon>Massilia</taxon>
    </lineage>
</organism>
<dbReference type="PANTHER" id="PTHR44757:SF2">
    <property type="entry name" value="BIOFILM ARCHITECTURE MAINTENANCE PROTEIN MBAA"/>
    <property type="match status" value="1"/>
</dbReference>
<evidence type="ECO:0000259" key="1">
    <source>
        <dbReference type="PROSITE" id="PS50883"/>
    </source>
</evidence>
<dbReference type="PANTHER" id="PTHR44757">
    <property type="entry name" value="DIGUANYLATE CYCLASE DGCP"/>
    <property type="match status" value="1"/>
</dbReference>
<dbReference type="InterPro" id="IPR052155">
    <property type="entry name" value="Biofilm_reg_signaling"/>
</dbReference>
<dbReference type="SUPFAM" id="SSF55785">
    <property type="entry name" value="PYP-like sensor domain (PAS domain)"/>
    <property type="match status" value="1"/>
</dbReference>
<dbReference type="Pfam" id="PF08448">
    <property type="entry name" value="PAS_4"/>
    <property type="match status" value="1"/>
</dbReference>
<dbReference type="InterPro" id="IPR029787">
    <property type="entry name" value="Nucleotide_cyclase"/>
</dbReference>
<keyword evidence="4" id="KW-1185">Reference proteome</keyword>
<dbReference type="Gene3D" id="3.30.70.270">
    <property type="match status" value="1"/>
</dbReference>
<evidence type="ECO:0000313" key="3">
    <source>
        <dbReference type="EMBL" id="NHZ82450.1"/>
    </source>
</evidence>
<name>A0ABX0NJW2_9BURK</name>
<dbReference type="InterPro" id="IPR035919">
    <property type="entry name" value="EAL_sf"/>
</dbReference>
<feature type="domain" description="EAL" evidence="1">
    <location>
        <begin position="286"/>
        <end position="540"/>
    </location>
</feature>
<dbReference type="InterPro" id="IPR035965">
    <property type="entry name" value="PAS-like_dom_sf"/>
</dbReference>
<dbReference type="CDD" id="cd01948">
    <property type="entry name" value="EAL"/>
    <property type="match status" value="1"/>
</dbReference>
<dbReference type="Pfam" id="PF00990">
    <property type="entry name" value="GGDEF"/>
    <property type="match status" value="1"/>
</dbReference>
<dbReference type="Pfam" id="PF00563">
    <property type="entry name" value="EAL"/>
    <property type="match status" value="1"/>
</dbReference>
<reference evidence="3 4" key="1">
    <citation type="submission" date="2019-10" db="EMBL/GenBank/DDBJ databases">
        <title>Taxonomy of Antarctic Massilia spp.: description of Massilia rubra sp. nov., Massilia aquatica sp. nov., Massilia mucilaginosa sp. nov., Massilia frigida sp. nov. isolated from streams, lakes and regoliths.</title>
        <authorList>
            <person name="Holochova P."/>
            <person name="Sedlacek I."/>
            <person name="Kralova S."/>
            <person name="Maslanova I."/>
            <person name="Busse H.-J."/>
            <person name="Stankova E."/>
            <person name="Vrbovska V."/>
            <person name="Kovarovic V."/>
            <person name="Bartak M."/>
            <person name="Svec P."/>
            <person name="Pantucek R."/>
        </authorList>
    </citation>
    <scope>NUCLEOTIDE SEQUENCE [LARGE SCALE GENOMIC DNA]</scope>
    <source>
        <strain evidence="3 4">CCM 8695</strain>
    </source>
</reference>
<accession>A0ABX0NJW2</accession>
<dbReference type="SMART" id="SM00052">
    <property type="entry name" value="EAL"/>
    <property type="match status" value="1"/>
</dbReference>
<dbReference type="InterPro" id="IPR000160">
    <property type="entry name" value="GGDEF_dom"/>
</dbReference>